<dbReference type="EC" id="1.16.3.2" evidence="9"/>
<dbReference type="STRING" id="197221.gene:10748345"/>
<comment type="catalytic activity">
    <reaction evidence="7 9">
        <text>4 Fe(2+) + O2 + 6 H2O = 4 iron(III) oxide-hydroxide + 12 H(+)</text>
        <dbReference type="Rhea" id="RHEA:11972"/>
        <dbReference type="ChEBI" id="CHEBI:15377"/>
        <dbReference type="ChEBI" id="CHEBI:15378"/>
        <dbReference type="ChEBI" id="CHEBI:15379"/>
        <dbReference type="ChEBI" id="CHEBI:29033"/>
        <dbReference type="ChEBI" id="CHEBI:78619"/>
        <dbReference type="EC" id="1.16.3.2"/>
    </reaction>
</comment>
<dbReference type="PANTHER" id="PTHR11431">
    <property type="entry name" value="FERRITIN"/>
    <property type="match status" value="1"/>
</dbReference>
<dbReference type="SUPFAM" id="SSF47240">
    <property type="entry name" value="Ferritin-like"/>
    <property type="match status" value="1"/>
</dbReference>
<evidence type="ECO:0000256" key="1">
    <source>
        <dbReference type="ARBA" id="ARBA00002485"/>
    </source>
</evidence>
<dbReference type="GO" id="GO:0006879">
    <property type="term" value="P:intracellular iron ion homeostasis"/>
    <property type="evidence" value="ECO:0007669"/>
    <property type="project" value="UniProtKB-KW"/>
</dbReference>
<keyword evidence="6 8" id="KW-0408">Iron</keyword>
<dbReference type="PANTHER" id="PTHR11431:SF127">
    <property type="entry name" value="BACTERIAL NON-HEME FERRITIN"/>
    <property type="match status" value="1"/>
</dbReference>
<dbReference type="CDD" id="cd01055">
    <property type="entry name" value="Nonheme_Ferritin"/>
    <property type="match status" value="1"/>
</dbReference>
<dbReference type="GO" id="GO:0042802">
    <property type="term" value="F:identical protein binding"/>
    <property type="evidence" value="ECO:0007669"/>
    <property type="project" value="UniProtKB-ARBA"/>
</dbReference>
<evidence type="ECO:0000256" key="3">
    <source>
        <dbReference type="ARBA" id="ARBA00022434"/>
    </source>
</evidence>
<dbReference type="Gene3D" id="1.20.1260.10">
    <property type="match status" value="1"/>
</dbReference>
<keyword evidence="3 9" id="KW-0409">Iron storage</keyword>
<evidence type="ECO:0000259" key="10">
    <source>
        <dbReference type="PROSITE" id="PS50905"/>
    </source>
</evidence>
<dbReference type="PROSITE" id="PS50905">
    <property type="entry name" value="FERRITIN_LIKE"/>
    <property type="match status" value="1"/>
</dbReference>
<comment type="similarity">
    <text evidence="2 9">Belongs to the ferritin family. Prokaryotic subfamily.</text>
</comment>
<comment type="subcellular location">
    <subcellularLocation>
        <location evidence="9">Cytoplasm</location>
    </subcellularLocation>
</comment>
<feature type="binding site" evidence="8">
    <location>
        <position position="65"/>
    </location>
    <ligand>
        <name>Fe cation</name>
        <dbReference type="ChEBI" id="CHEBI:24875"/>
        <label>1</label>
    </ligand>
</feature>
<dbReference type="InterPro" id="IPR009040">
    <property type="entry name" value="Ferritin-like_diiron"/>
</dbReference>
<dbReference type="AlphaFoldDB" id="Q8DI50"/>
<dbReference type="eggNOG" id="COG1528">
    <property type="taxonomic scope" value="Bacteria"/>
</dbReference>
<dbReference type="InterPro" id="IPR041719">
    <property type="entry name" value="Ferritin_prok"/>
</dbReference>
<dbReference type="InterPro" id="IPR008331">
    <property type="entry name" value="Ferritin_DPS_dom"/>
</dbReference>
<reference evidence="11 12" key="1">
    <citation type="journal article" date="2002" name="DNA Res.">
        <title>Complete genome structure of the thermophilic cyanobacterium Thermosynechococcus elongatus BP-1.</title>
        <authorList>
            <person name="Nakamura Y."/>
            <person name="Kaneko T."/>
            <person name="Sato S."/>
            <person name="Ikeuchi M."/>
            <person name="Katoh H."/>
            <person name="Sasamoto S."/>
            <person name="Watanabe A."/>
            <person name="Iriguchi M."/>
            <person name="Kawashima K."/>
            <person name="Kimura T."/>
            <person name="Kishida Y."/>
            <person name="Kiyokawa C."/>
            <person name="Kohara M."/>
            <person name="Matsumoto M."/>
            <person name="Matsuno A."/>
            <person name="Nakazaki N."/>
            <person name="Shimpo S."/>
            <person name="Sugimoto M."/>
            <person name="Takeuchi C."/>
            <person name="Yamada M."/>
            <person name="Tabata S."/>
        </authorList>
    </citation>
    <scope>NUCLEOTIDE SEQUENCE [LARGE SCALE GENOMIC DNA]</scope>
    <source>
        <strain evidence="12">IAM M-273 / NIES-2133 / BP-1</strain>
    </source>
</reference>
<dbReference type="Proteomes" id="UP000000440">
    <property type="component" value="Chromosome"/>
</dbReference>
<feature type="binding site" evidence="8">
    <location>
        <position position="142"/>
    </location>
    <ligand>
        <name>Fe cation</name>
        <dbReference type="ChEBI" id="CHEBI:24875"/>
        <label>2</label>
    </ligand>
</feature>
<feature type="binding site" evidence="8">
    <location>
        <position position="32"/>
    </location>
    <ligand>
        <name>Fe cation</name>
        <dbReference type="ChEBI" id="CHEBI:24875"/>
        <label>1</label>
    </ligand>
</feature>
<feature type="domain" description="Ferritin-like diiron" evidence="10">
    <location>
        <begin position="15"/>
        <end position="160"/>
    </location>
</feature>
<dbReference type="InterPro" id="IPR009078">
    <property type="entry name" value="Ferritin-like_SF"/>
</dbReference>
<feature type="binding site" evidence="8">
    <location>
        <position position="109"/>
    </location>
    <ligand>
        <name>Fe cation</name>
        <dbReference type="ChEBI" id="CHEBI:24875"/>
        <label>1</label>
    </ligand>
</feature>
<comment type="function">
    <text evidence="1 9">Iron-storage protein.</text>
</comment>
<evidence type="ECO:0000256" key="5">
    <source>
        <dbReference type="ARBA" id="ARBA00023002"/>
    </source>
</evidence>
<dbReference type="InterPro" id="IPR012347">
    <property type="entry name" value="Ferritin-like"/>
</dbReference>
<dbReference type="NCBIfam" id="NF007638">
    <property type="entry name" value="PRK10304.1"/>
    <property type="match status" value="1"/>
</dbReference>
<dbReference type="PATRIC" id="fig|197221.4.peg.1822"/>
<evidence type="ECO:0000256" key="2">
    <source>
        <dbReference type="ARBA" id="ARBA00006950"/>
    </source>
</evidence>
<dbReference type="InterPro" id="IPR001519">
    <property type="entry name" value="Ferritin"/>
</dbReference>
<dbReference type="GO" id="GO:0005829">
    <property type="term" value="C:cytosol"/>
    <property type="evidence" value="ECO:0007669"/>
    <property type="project" value="TreeGrafter"/>
</dbReference>
<evidence type="ECO:0000256" key="9">
    <source>
        <dbReference type="RuleBase" id="RU361145"/>
    </source>
</evidence>
<organism evidence="11 12">
    <name type="scientific">Thermosynechococcus vestitus (strain NIES-2133 / IAM M-273 / BP-1)</name>
    <dbReference type="NCBI Taxonomy" id="197221"/>
    <lineage>
        <taxon>Bacteria</taxon>
        <taxon>Bacillati</taxon>
        <taxon>Cyanobacteriota</taxon>
        <taxon>Cyanophyceae</taxon>
        <taxon>Acaryochloridales</taxon>
        <taxon>Thermosynechococcaceae</taxon>
        <taxon>Thermosynechococcus</taxon>
    </lineage>
</organism>
<dbReference type="KEGG" id="tel:tlr1741"/>
<protein>
    <recommendedName>
        <fullName evidence="9">Ferritin</fullName>
        <ecNumber evidence="9">1.16.3.2</ecNumber>
    </recommendedName>
</protein>
<dbReference type="GO" id="GO:0008198">
    <property type="term" value="F:ferrous iron binding"/>
    <property type="evidence" value="ECO:0007669"/>
    <property type="project" value="TreeGrafter"/>
</dbReference>
<keyword evidence="5" id="KW-0560">Oxidoreductase</keyword>
<gene>
    <name evidence="11" type="ordered locus">tlr1741</name>
</gene>
<keyword evidence="4 8" id="KW-0479">Metal-binding</keyword>
<dbReference type="Pfam" id="PF00210">
    <property type="entry name" value="Ferritin"/>
    <property type="match status" value="1"/>
</dbReference>
<dbReference type="GO" id="GO:0004322">
    <property type="term" value="F:ferroxidase activity"/>
    <property type="evidence" value="ECO:0007669"/>
    <property type="project" value="TreeGrafter"/>
</dbReference>
<evidence type="ECO:0000256" key="7">
    <source>
        <dbReference type="ARBA" id="ARBA00048035"/>
    </source>
</evidence>
<evidence type="ECO:0000256" key="6">
    <source>
        <dbReference type="ARBA" id="ARBA00023004"/>
    </source>
</evidence>
<feature type="binding site" evidence="8">
    <location>
        <position position="68"/>
    </location>
    <ligand>
        <name>Fe cation</name>
        <dbReference type="ChEBI" id="CHEBI:24875"/>
        <label>1</label>
    </ligand>
</feature>
<dbReference type="GO" id="GO:0008199">
    <property type="term" value="F:ferric iron binding"/>
    <property type="evidence" value="ECO:0007669"/>
    <property type="project" value="InterPro"/>
</dbReference>
<keyword evidence="9" id="KW-0963">Cytoplasm</keyword>
<sequence>MRLTVSSTIRMEDELMLSSAMINRLNAQINLEMFSARLYLQMSSWCAHKALEGCATFLGQHADEEMAHMRRLLSYMHETGALAILEGLEAPPHNFGSLKEMFSQVYSHEQLVTRKINELVHLANSEPDYSTLQFLQWYVAEQHQEEFLFKSILDKIDLIGTEGQGLFFIDQEIGKLASTSGSKTLSTIG</sequence>
<dbReference type="GO" id="GO:0006826">
    <property type="term" value="P:iron ion transport"/>
    <property type="evidence" value="ECO:0007669"/>
    <property type="project" value="InterPro"/>
</dbReference>
<keyword evidence="12" id="KW-1185">Reference proteome</keyword>
<evidence type="ECO:0000256" key="8">
    <source>
        <dbReference type="PIRSR" id="PIRSR601519-1"/>
    </source>
</evidence>
<evidence type="ECO:0000256" key="4">
    <source>
        <dbReference type="ARBA" id="ARBA00022723"/>
    </source>
</evidence>
<dbReference type="FunFam" id="1.20.1260.10:FF:000001">
    <property type="entry name" value="Non-heme ferritin"/>
    <property type="match status" value="1"/>
</dbReference>
<proteinExistence type="inferred from homology"/>
<evidence type="ECO:0000313" key="12">
    <source>
        <dbReference type="Proteomes" id="UP000000440"/>
    </source>
</evidence>
<dbReference type="EnsemblBacteria" id="BAC09293">
    <property type="protein sequence ID" value="BAC09293"/>
    <property type="gene ID" value="BAC09293"/>
</dbReference>
<dbReference type="EMBL" id="BA000039">
    <property type="protein sequence ID" value="BAC09293.1"/>
    <property type="molecule type" value="Genomic_DNA"/>
</dbReference>
<evidence type="ECO:0000313" key="11">
    <source>
        <dbReference type="EMBL" id="BAC09293.1"/>
    </source>
</evidence>
<accession>Q8DI50</accession>
<name>Q8DI50_THEVB</name>